<dbReference type="EC" id="1.17.1.8" evidence="10 13"/>
<protein>
    <recommendedName>
        <fullName evidence="10 13">4-hydroxy-tetrahydrodipicolinate reductase</fullName>
        <shortName evidence="13">HTPA reductase</shortName>
        <ecNumber evidence="10 13">1.17.1.8</ecNumber>
    </recommendedName>
</protein>
<evidence type="ECO:0000256" key="3">
    <source>
        <dbReference type="ARBA" id="ARBA00022605"/>
    </source>
</evidence>
<dbReference type="SUPFAM" id="SSF55347">
    <property type="entry name" value="Glyceraldehyde-3-phosphate dehydrogenase-like, C-terminal domain"/>
    <property type="match status" value="1"/>
</dbReference>
<dbReference type="PANTHER" id="PTHR20836">
    <property type="entry name" value="DIHYDRODIPICOLINATE REDUCTASE"/>
    <property type="match status" value="1"/>
</dbReference>
<reference evidence="17" key="1">
    <citation type="submission" date="2020-02" db="EMBL/GenBank/DDBJ databases">
        <title>Genomic and physiological characterization of two novel Nitrospinaceae genera.</title>
        <authorList>
            <person name="Mueller A.J."/>
            <person name="Jung M.-Y."/>
            <person name="Strachan C.R."/>
            <person name="Herbold C.W."/>
            <person name="Kirkegaard R.H."/>
            <person name="Daims H."/>
        </authorList>
    </citation>
    <scope>NUCLEOTIDE SEQUENCE [LARGE SCALE GENOMIC DNA]</scope>
</reference>
<comment type="function">
    <text evidence="13">Catalyzes the conversion of 4-hydroxy-tetrahydrodipicolinate (HTPA) to tetrahydrodipicolinate.</text>
</comment>
<feature type="binding site" evidence="13">
    <location>
        <position position="56"/>
    </location>
    <ligand>
        <name>NADP(+)</name>
        <dbReference type="ChEBI" id="CHEBI:58349"/>
    </ligand>
</feature>
<dbReference type="GO" id="GO:0008839">
    <property type="term" value="F:4-hydroxy-tetrahydrodipicolinate reductase"/>
    <property type="evidence" value="ECO:0007669"/>
    <property type="project" value="UniProtKB-UniRule"/>
</dbReference>
<evidence type="ECO:0000256" key="12">
    <source>
        <dbReference type="ARBA" id="ARBA00049396"/>
    </source>
</evidence>
<dbReference type="EMBL" id="CP048620">
    <property type="protein sequence ID" value="QPJ64221.1"/>
    <property type="molecule type" value="Genomic_DNA"/>
</dbReference>
<comment type="catalytic activity">
    <reaction evidence="11 13">
        <text>(S)-2,3,4,5-tetrahydrodipicolinate + NADP(+) + H2O = (2S,4S)-4-hydroxy-2,3,4,5-tetrahydrodipicolinate + NADPH + H(+)</text>
        <dbReference type="Rhea" id="RHEA:35331"/>
        <dbReference type="ChEBI" id="CHEBI:15377"/>
        <dbReference type="ChEBI" id="CHEBI:15378"/>
        <dbReference type="ChEBI" id="CHEBI:16845"/>
        <dbReference type="ChEBI" id="CHEBI:57783"/>
        <dbReference type="ChEBI" id="CHEBI:58349"/>
        <dbReference type="ChEBI" id="CHEBI:67139"/>
        <dbReference type="EC" id="1.17.1.8"/>
    </reaction>
</comment>
<dbReference type="PROSITE" id="PS01298">
    <property type="entry name" value="DAPB"/>
    <property type="match status" value="1"/>
</dbReference>
<feature type="domain" description="Dihydrodipicolinate reductase N-terminal" evidence="14">
    <location>
        <begin position="5"/>
        <end position="127"/>
    </location>
</feature>
<evidence type="ECO:0000256" key="11">
    <source>
        <dbReference type="ARBA" id="ARBA00049080"/>
    </source>
</evidence>
<evidence type="ECO:0000256" key="1">
    <source>
        <dbReference type="ARBA" id="ARBA00006642"/>
    </source>
</evidence>
<sequence length="268" mass="28248">MERQVKISVVGAAGRMGKTILGCIEEAGACIHGGAERPGSSEVGADIGEIAGLGTKGVPIVGALADCMKGADAVIDFSSPETSMETLRLASEMGVAAVIGTTGFSPEQKKEIERLSKNIRCVLAPNMSIGVNVMFKMASLMAEALGDAYDVEIVEAHHKFKKDAPSGTAVRLSEIVAQALDRDLDKDGVYGRKGIAVRGPKEIGVHTVRAGDIVGEHRVMFGGMGETLELQHRAQSRDTFARGSVRAALWLADQKPGLYDMQDVLGLS</sequence>
<keyword evidence="3 13" id="KW-0028">Amino-acid biosynthesis</keyword>
<feature type="active site" description="Proton donor/acceptor" evidence="13">
    <location>
        <position position="157"/>
    </location>
</feature>
<evidence type="ECO:0000256" key="4">
    <source>
        <dbReference type="ARBA" id="ARBA00022857"/>
    </source>
</evidence>
<comment type="subcellular location">
    <subcellularLocation>
        <location evidence="13">Cytoplasm</location>
    </subcellularLocation>
</comment>
<evidence type="ECO:0000256" key="9">
    <source>
        <dbReference type="ARBA" id="ARBA00037922"/>
    </source>
</evidence>
<comment type="similarity">
    <text evidence="1 13">Belongs to the DapB family.</text>
</comment>
<dbReference type="PIRSF" id="PIRSF000161">
    <property type="entry name" value="DHPR"/>
    <property type="match status" value="1"/>
</dbReference>
<evidence type="ECO:0000256" key="6">
    <source>
        <dbReference type="ARBA" id="ARBA00023002"/>
    </source>
</evidence>
<dbReference type="NCBIfam" id="TIGR00036">
    <property type="entry name" value="dapB"/>
    <property type="match status" value="1"/>
</dbReference>
<dbReference type="Gene3D" id="3.30.360.10">
    <property type="entry name" value="Dihydrodipicolinate Reductase, domain 2"/>
    <property type="match status" value="1"/>
</dbReference>
<proteinExistence type="inferred from homology"/>
<gene>
    <name evidence="13 16" type="primary">dapB</name>
    <name evidence="16" type="ORF">G3M78_01915</name>
</gene>
<dbReference type="GO" id="GO:0009089">
    <property type="term" value="P:lysine biosynthetic process via diaminopimelate"/>
    <property type="evidence" value="ECO:0007669"/>
    <property type="project" value="UniProtKB-UniRule"/>
</dbReference>
<dbReference type="PANTHER" id="PTHR20836:SF0">
    <property type="entry name" value="4-HYDROXY-TETRAHYDRODIPICOLINATE REDUCTASE 1, CHLOROPLASTIC-RELATED"/>
    <property type="match status" value="1"/>
</dbReference>
<keyword evidence="2 13" id="KW-0963">Cytoplasm</keyword>
<dbReference type="Gene3D" id="3.40.50.720">
    <property type="entry name" value="NAD(P)-binding Rossmann-like Domain"/>
    <property type="match status" value="1"/>
</dbReference>
<dbReference type="GO" id="GO:0005829">
    <property type="term" value="C:cytosol"/>
    <property type="evidence" value="ECO:0007669"/>
    <property type="project" value="TreeGrafter"/>
</dbReference>
<comment type="caution">
    <text evidence="13">Was originally thought to be a dihydrodipicolinate reductase (DHDPR), catalyzing the conversion of dihydrodipicolinate to tetrahydrodipicolinate. However, it was shown in E.coli that the substrate of the enzymatic reaction is not dihydrodipicolinate (DHDP) but in fact (2S,4S)-4-hydroxy-2,3,4,5-tetrahydrodipicolinic acid (HTPA), the product released by the DapA-catalyzed reaction.</text>
</comment>
<keyword evidence="8 13" id="KW-0457">Lysine biosynthesis</keyword>
<keyword evidence="7 13" id="KW-0520">NAD</keyword>
<organism evidence="16 17">
    <name type="scientific">Candidatus Nitrohelix vancouverensis</name>
    <dbReference type="NCBI Taxonomy" id="2705534"/>
    <lineage>
        <taxon>Bacteria</taxon>
        <taxon>Pseudomonadati</taxon>
        <taxon>Nitrospinota/Tectimicrobiota group</taxon>
        <taxon>Nitrospinota</taxon>
        <taxon>Nitrospinia</taxon>
        <taxon>Nitrospinales</taxon>
        <taxon>Nitrospinaceae</taxon>
        <taxon>Candidatus Nitrohelix</taxon>
    </lineage>
</organism>
<dbReference type="GO" id="GO:0051287">
    <property type="term" value="F:NAD binding"/>
    <property type="evidence" value="ECO:0007669"/>
    <property type="project" value="UniProtKB-UniRule"/>
</dbReference>
<evidence type="ECO:0000259" key="14">
    <source>
        <dbReference type="Pfam" id="PF01113"/>
    </source>
</evidence>
<accession>A0A7T0C0F3</accession>
<dbReference type="FunFam" id="3.30.360.10:FF:000004">
    <property type="entry name" value="4-hydroxy-tetrahydrodipicolinate reductase"/>
    <property type="match status" value="1"/>
</dbReference>
<dbReference type="KEGG" id="nva:G3M78_01915"/>
<feature type="domain" description="Dihydrodipicolinate reductase C-terminal" evidence="15">
    <location>
        <begin position="130"/>
        <end position="265"/>
    </location>
</feature>
<comment type="catalytic activity">
    <reaction evidence="12 13">
        <text>(S)-2,3,4,5-tetrahydrodipicolinate + NAD(+) + H2O = (2S,4S)-4-hydroxy-2,3,4,5-tetrahydrodipicolinate + NADH + H(+)</text>
        <dbReference type="Rhea" id="RHEA:35323"/>
        <dbReference type="ChEBI" id="CHEBI:15377"/>
        <dbReference type="ChEBI" id="CHEBI:15378"/>
        <dbReference type="ChEBI" id="CHEBI:16845"/>
        <dbReference type="ChEBI" id="CHEBI:57540"/>
        <dbReference type="ChEBI" id="CHEBI:57945"/>
        <dbReference type="ChEBI" id="CHEBI:67139"/>
        <dbReference type="EC" id="1.17.1.8"/>
    </reaction>
</comment>
<dbReference type="UniPathway" id="UPA00034">
    <property type="reaction ID" value="UER00018"/>
</dbReference>
<dbReference type="CDD" id="cd02274">
    <property type="entry name" value="DHDPR_N"/>
    <property type="match status" value="1"/>
</dbReference>
<dbReference type="Pfam" id="PF01113">
    <property type="entry name" value="DapB_N"/>
    <property type="match status" value="1"/>
</dbReference>
<dbReference type="InterPro" id="IPR000846">
    <property type="entry name" value="DapB_N"/>
</dbReference>
<comment type="pathway">
    <text evidence="9 13">Amino-acid biosynthesis; L-lysine biosynthesis via DAP pathway; (S)-tetrahydrodipicolinate from L-aspartate: step 4/4.</text>
</comment>
<evidence type="ECO:0000256" key="2">
    <source>
        <dbReference type="ARBA" id="ARBA00022490"/>
    </source>
</evidence>
<evidence type="ECO:0000256" key="13">
    <source>
        <dbReference type="HAMAP-Rule" id="MF_00102"/>
    </source>
</evidence>
<evidence type="ECO:0000313" key="16">
    <source>
        <dbReference type="EMBL" id="QPJ64221.1"/>
    </source>
</evidence>
<keyword evidence="5 13" id="KW-0220">Diaminopimelate biosynthesis</keyword>
<evidence type="ECO:0000256" key="7">
    <source>
        <dbReference type="ARBA" id="ARBA00023027"/>
    </source>
</evidence>
<dbReference type="InterPro" id="IPR023940">
    <property type="entry name" value="DHDPR_bac"/>
</dbReference>
<dbReference type="GO" id="GO:0050661">
    <property type="term" value="F:NADP binding"/>
    <property type="evidence" value="ECO:0007669"/>
    <property type="project" value="UniProtKB-UniRule"/>
</dbReference>
<feature type="binding site" evidence="13">
    <location>
        <begin position="167"/>
        <end position="168"/>
    </location>
    <ligand>
        <name>(S)-2,3,4,5-tetrahydrodipicolinate</name>
        <dbReference type="ChEBI" id="CHEBI:16845"/>
    </ligand>
</feature>
<evidence type="ECO:0000256" key="5">
    <source>
        <dbReference type="ARBA" id="ARBA00022915"/>
    </source>
</evidence>
<dbReference type="GO" id="GO:0019877">
    <property type="term" value="P:diaminopimelate biosynthetic process"/>
    <property type="evidence" value="ECO:0007669"/>
    <property type="project" value="UniProtKB-UniRule"/>
</dbReference>
<evidence type="ECO:0000313" key="17">
    <source>
        <dbReference type="Proteomes" id="UP000594464"/>
    </source>
</evidence>
<evidence type="ECO:0000256" key="8">
    <source>
        <dbReference type="ARBA" id="ARBA00023154"/>
    </source>
</evidence>
<keyword evidence="4 13" id="KW-0521">NADP</keyword>
<feature type="binding site" evidence="13">
    <location>
        <position position="158"/>
    </location>
    <ligand>
        <name>(S)-2,3,4,5-tetrahydrodipicolinate</name>
        <dbReference type="ChEBI" id="CHEBI:16845"/>
    </ligand>
</feature>
<dbReference type="Proteomes" id="UP000594464">
    <property type="component" value="Chromosome"/>
</dbReference>
<comment type="subunit">
    <text evidence="13">Homotetramer.</text>
</comment>
<dbReference type="InterPro" id="IPR036291">
    <property type="entry name" value="NAD(P)-bd_dom_sf"/>
</dbReference>
<dbReference type="Pfam" id="PF05173">
    <property type="entry name" value="DapB_C"/>
    <property type="match status" value="1"/>
</dbReference>
<dbReference type="InterPro" id="IPR022663">
    <property type="entry name" value="DapB_C"/>
</dbReference>
<feature type="binding site" evidence="13">
    <location>
        <begin position="11"/>
        <end position="16"/>
    </location>
    <ligand>
        <name>NAD(+)</name>
        <dbReference type="ChEBI" id="CHEBI:57540"/>
    </ligand>
</feature>
<dbReference type="AlphaFoldDB" id="A0A7T0C0F3"/>
<name>A0A7T0C0F3_9BACT</name>
<evidence type="ECO:0000256" key="10">
    <source>
        <dbReference type="ARBA" id="ARBA00038983"/>
    </source>
</evidence>
<feature type="binding site" evidence="13">
    <location>
        <begin position="100"/>
        <end position="102"/>
    </location>
    <ligand>
        <name>NAD(+)</name>
        <dbReference type="ChEBI" id="CHEBI:57540"/>
    </ligand>
</feature>
<feature type="active site" description="Proton donor" evidence="13">
    <location>
        <position position="161"/>
    </location>
</feature>
<dbReference type="HAMAP" id="MF_00102">
    <property type="entry name" value="DapB"/>
    <property type="match status" value="1"/>
</dbReference>
<evidence type="ECO:0000259" key="15">
    <source>
        <dbReference type="Pfam" id="PF05173"/>
    </source>
</evidence>
<keyword evidence="6 13" id="KW-0560">Oxidoreductase</keyword>
<feature type="binding site" evidence="13">
    <location>
        <begin position="124"/>
        <end position="127"/>
    </location>
    <ligand>
        <name>NAD(+)</name>
        <dbReference type="ChEBI" id="CHEBI:57540"/>
    </ligand>
</feature>
<dbReference type="GO" id="GO:0016726">
    <property type="term" value="F:oxidoreductase activity, acting on CH or CH2 groups, NAD or NADP as acceptor"/>
    <property type="evidence" value="ECO:0007669"/>
    <property type="project" value="UniProtKB-UniRule"/>
</dbReference>
<dbReference type="SUPFAM" id="SSF51735">
    <property type="entry name" value="NAD(P)-binding Rossmann-fold domains"/>
    <property type="match status" value="1"/>
</dbReference>
<dbReference type="InterPro" id="IPR022664">
    <property type="entry name" value="DapB_N_CS"/>
</dbReference>
<comment type="caution">
    <text evidence="13">Lacks conserved residue(s) required for the propagation of feature annotation.</text>
</comment>